<name>A0ABD6BVE1_9EURY</name>
<dbReference type="EMBL" id="JBHUCZ010000012">
    <property type="protein sequence ID" value="MFD1568609.1"/>
    <property type="molecule type" value="Genomic_DNA"/>
</dbReference>
<dbReference type="AlphaFoldDB" id="A0ABD6BVE1"/>
<dbReference type="RefSeq" id="WP_267648107.1">
    <property type="nucleotide sequence ID" value="NZ_JANHGR010000003.1"/>
</dbReference>
<dbReference type="Proteomes" id="UP001597139">
    <property type="component" value="Unassembled WGS sequence"/>
</dbReference>
<dbReference type="GO" id="GO:0032259">
    <property type="term" value="P:methylation"/>
    <property type="evidence" value="ECO:0007669"/>
    <property type="project" value="UniProtKB-KW"/>
</dbReference>
<evidence type="ECO:0000259" key="1">
    <source>
        <dbReference type="Pfam" id="PF13649"/>
    </source>
</evidence>
<reference evidence="2 3" key="1">
    <citation type="journal article" date="2019" name="Int. J. Syst. Evol. Microbiol.">
        <title>The Global Catalogue of Microorganisms (GCM) 10K type strain sequencing project: providing services to taxonomists for standard genome sequencing and annotation.</title>
        <authorList>
            <consortium name="The Broad Institute Genomics Platform"/>
            <consortium name="The Broad Institute Genome Sequencing Center for Infectious Disease"/>
            <person name="Wu L."/>
            <person name="Ma J."/>
        </authorList>
    </citation>
    <scope>NUCLEOTIDE SEQUENCE [LARGE SCALE GENOMIC DNA]</scope>
    <source>
        <strain evidence="2 3">CGMCC 1.12859</strain>
    </source>
</reference>
<dbReference type="InterPro" id="IPR041698">
    <property type="entry name" value="Methyltransf_25"/>
</dbReference>
<feature type="domain" description="Methyltransferase" evidence="1">
    <location>
        <begin position="45"/>
        <end position="136"/>
    </location>
</feature>
<dbReference type="Gene3D" id="3.40.50.150">
    <property type="entry name" value="Vaccinia Virus protein VP39"/>
    <property type="match status" value="1"/>
</dbReference>
<accession>A0ABD6BVE1</accession>
<keyword evidence="3" id="KW-1185">Reference proteome</keyword>
<dbReference type="PANTHER" id="PTHR42912">
    <property type="entry name" value="METHYLTRANSFERASE"/>
    <property type="match status" value="1"/>
</dbReference>
<dbReference type="GO" id="GO:0008168">
    <property type="term" value="F:methyltransferase activity"/>
    <property type="evidence" value="ECO:0007669"/>
    <property type="project" value="UniProtKB-KW"/>
</dbReference>
<comment type="caution">
    <text evidence="2">The sequence shown here is derived from an EMBL/GenBank/DDBJ whole genome shotgun (WGS) entry which is preliminary data.</text>
</comment>
<dbReference type="EC" id="2.1.1.-" evidence="2"/>
<dbReference type="Pfam" id="PF13649">
    <property type="entry name" value="Methyltransf_25"/>
    <property type="match status" value="1"/>
</dbReference>
<keyword evidence="2" id="KW-0808">Transferase</keyword>
<dbReference type="InterPro" id="IPR029063">
    <property type="entry name" value="SAM-dependent_MTases_sf"/>
</dbReference>
<proteinExistence type="predicted"/>
<evidence type="ECO:0000313" key="2">
    <source>
        <dbReference type="EMBL" id="MFD1568609.1"/>
    </source>
</evidence>
<gene>
    <name evidence="2" type="ORF">ACFSAU_14025</name>
</gene>
<protein>
    <submittedName>
        <fullName evidence="2">Class I SAM-dependent methyltransferase</fullName>
        <ecNumber evidence="2">2.1.1.-</ecNumber>
    </submittedName>
</protein>
<sequence length="234" mass="25749">MSRRVPDYYDRADVVTTYAAAREEGLRRRERYAVDRYFDPHGRTLDLGCGTGRTSAVLAEEGFETVGLDSSRPMLAVAAAADPEVRYLAADAATLPFTDGSFSNVLFSYNGLDWLRPESARAAAIRETFRVLEPGGRFAFSSQNVLRWLLPLPPTRYWIGKLARFWRRNAGTLLAGSPYLTTEDGATAHFTDPLSLVRIVRAVGFEVVELVGNRTPGSAVVGNSTFVVASKPPR</sequence>
<dbReference type="CDD" id="cd02440">
    <property type="entry name" value="AdoMet_MTases"/>
    <property type="match status" value="1"/>
</dbReference>
<organism evidence="2 3">
    <name type="scientific">Halolamina litorea</name>
    <dbReference type="NCBI Taxonomy" id="1515593"/>
    <lineage>
        <taxon>Archaea</taxon>
        <taxon>Methanobacteriati</taxon>
        <taxon>Methanobacteriota</taxon>
        <taxon>Stenosarchaea group</taxon>
        <taxon>Halobacteria</taxon>
        <taxon>Halobacteriales</taxon>
        <taxon>Haloferacaceae</taxon>
    </lineage>
</organism>
<keyword evidence="2" id="KW-0489">Methyltransferase</keyword>
<evidence type="ECO:0000313" key="3">
    <source>
        <dbReference type="Proteomes" id="UP001597139"/>
    </source>
</evidence>
<dbReference type="SUPFAM" id="SSF53335">
    <property type="entry name" value="S-adenosyl-L-methionine-dependent methyltransferases"/>
    <property type="match status" value="1"/>
</dbReference>
<dbReference type="PANTHER" id="PTHR42912:SF45">
    <property type="entry name" value="23S RRNA (GUANINE(745)-N(1))-METHYLTRANSFERASE"/>
    <property type="match status" value="1"/>
</dbReference>
<dbReference type="InterPro" id="IPR050508">
    <property type="entry name" value="Methyltransf_Superfamily"/>
</dbReference>